<organism evidence="6 7">
    <name type="scientific">Saccharomycopsis crataegensis</name>
    <dbReference type="NCBI Taxonomy" id="43959"/>
    <lineage>
        <taxon>Eukaryota</taxon>
        <taxon>Fungi</taxon>
        <taxon>Dikarya</taxon>
        <taxon>Ascomycota</taxon>
        <taxon>Saccharomycotina</taxon>
        <taxon>Saccharomycetes</taxon>
        <taxon>Saccharomycopsidaceae</taxon>
        <taxon>Saccharomycopsis</taxon>
    </lineage>
</organism>
<evidence type="ECO:0000256" key="2">
    <source>
        <dbReference type="ARBA" id="ARBA00022741"/>
    </source>
</evidence>
<dbReference type="Proteomes" id="UP001360560">
    <property type="component" value="Unassembled WGS sequence"/>
</dbReference>
<name>A0AAV5QPM6_9ASCO</name>
<dbReference type="Gene3D" id="3.30.450.190">
    <property type="match status" value="1"/>
</dbReference>
<dbReference type="GeneID" id="90074703"/>
<comment type="caution">
    <text evidence="6">The sequence shown here is derived from an EMBL/GenBank/DDBJ whole genome shotgun (WGS) entry which is preliminary data.</text>
</comment>
<reference evidence="6 7" key="1">
    <citation type="journal article" date="2023" name="Elife">
        <title>Identification of key yeast species and microbe-microbe interactions impacting larval growth of Drosophila in the wild.</title>
        <authorList>
            <person name="Mure A."/>
            <person name="Sugiura Y."/>
            <person name="Maeda R."/>
            <person name="Honda K."/>
            <person name="Sakurai N."/>
            <person name="Takahashi Y."/>
            <person name="Watada M."/>
            <person name="Katoh T."/>
            <person name="Gotoh A."/>
            <person name="Gotoh Y."/>
            <person name="Taniguchi I."/>
            <person name="Nakamura K."/>
            <person name="Hayashi T."/>
            <person name="Katayama T."/>
            <person name="Uemura T."/>
            <person name="Hattori Y."/>
        </authorList>
    </citation>
    <scope>NUCLEOTIDE SEQUENCE [LARGE SCALE GENOMIC DNA]</scope>
    <source>
        <strain evidence="6 7">SC-9</strain>
    </source>
</reference>
<evidence type="ECO:0000313" key="6">
    <source>
        <dbReference type="EMBL" id="GMM36728.1"/>
    </source>
</evidence>
<evidence type="ECO:0000256" key="4">
    <source>
        <dbReference type="RuleBase" id="RU367014"/>
    </source>
</evidence>
<dbReference type="GO" id="GO:0005525">
    <property type="term" value="F:GTP binding"/>
    <property type="evidence" value="ECO:0007669"/>
    <property type="project" value="UniProtKB-UniRule"/>
</dbReference>
<dbReference type="SUPFAM" id="SSF52540">
    <property type="entry name" value="P-loop containing nucleoside triphosphate hydrolases"/>
    <property type="match status" value="1"/>
</dbReference>
<dbReference type="GO" id="GO:0005634">
    <property type="term" value="C:nucleus"/>
    <property type="evidence" value="ECO:0007669"/>
    <property type="project" value="TreeGrafter"/>
</dbReference>
<evidence type="ECO:0000256" key="5">
    <source>
        <dbReference type="SAM" id="MobiDB-lite"/>
    </source>
</evidence>
<dbReference type="GO" id="GO:0010507">
    <property type="term" value="P:negative regulation of autophagy"/>
    <property type="evidence" value="ECO:0007669"/>
    <property type="project" value="TreeGrafter"/>
</dbReference>
<gene>
    <name evidence="6" type="ORF">DASC09_040530</name>
</gene>
<comment type="similarity">
    <text evidence="1 4">Belongs to the GTR/RAG GTP-binding protein family.</text>
</comment>
<dbReference type="AlphaFoldDB" id="A0AAV5QPM6"/>
<sequence length="354" mass="39854">MSYSDEDESLQYNSSGSNHNNDAATVILMGRRRSGKSSILEAVFHKMKPWESVYIESTAKPEVLNVASLININLMELPGQIDYVDPEYDNSQMFRQTGAIIYVIDAQDEYYGAVRNLIRVVEKAYMENPNIRVEVLVHKIDGLSEEFRDDTVRDIKDRTSEMLYDGGLESFAGIDFYQTSIYDQSIYEVLSKIISRLIPELPSLEHLLDNFVQHSAIEKAFICDLKSKLYFVTDSSPLDSKIYEVCAELIDLSIDLDSLLGGNHDDDSSSLEGSITEGAITDGESTPKQKRLRCVSKLSSGIKLYLHEVLKDLCLIAFIRDDGIGADDSATLAVLDYNAAIFRKGLERIFHDRL</sequence>
<keyword evidence="7" id="KW-1185">Reference proteome</keyword>
<dbReference type="FunFam" id="3.40.50.300:FF:001086">
    <property type="entry name" value="GTP-binding protein GTR2"/>
    <property type="match status" value="1"/>
</dbReference>
<dbReference type="Pfam" id="PF04670">
    <property type="entry name" value="Gtr1_RagA"/>
    <property type="match status" value="1"/>
</dbReference>
<dbReference type="GO" id="GO:1904263">
    <property type="term" value="P:positive regulation of TORC1 signaling"/>
    <property type="evidence" value="ECO:0007669"/>
    <property type="project" value="TreeGrafter"/>
</dbReference>
<dbReference type="GO" id="GO:1990131">
    <property type="term" value="C:Gtr1-Gtr2 GTPase complex"/>
    <property type="evidence" value="ECO:0007669"/>
    <property type="project" value="UniProtKB-UniRule"/>
</dbReference>
<dbReference type="GO" id="GO:0000329">
    <property type="term" value="C:fungal-type vacuole membrane"/>
    <property type="evidence" value="ECO:0007669"/>
    <property type="project" value="TreeGrafter"/>
</dbReference>
<dbReference type="Gene3D" id="3.40.50.300">
    <property type="entry name" value="P-loop containing nucleotide triphosphate hydrolases"/>
    <property type="match status" value="1"/>
</dbReference>
<accession>A0AAV5QPM6</accession>
<proteinExistence type="inferred from homology"/>
<keyword evidence="3 4" id="KW-0342">GTP-binding</keyword>
<dbReference type="PANTHER" id="PTHR11259">
    <property type="entry name" value="RAS-RELATED GTP BINDING RAG/GTR YEAST"/>
    <property type="match status" value="1"/>
</dbReference>
<dbReference type="InterPro" id="IPR027417">
    <property type="entry name" value="P-loop_NTPase"/>
</dbReference>
<evidence type="ECO:0000256" key="3">
    <source>
        <dbReference type="ARBA" id="ARBA00023134"/>
    </source>
</evidence>
<dbReference type="RefSeq" id="XP_064853724.1">
    <property type="nucleotide sequence ID" value="XM_064997652.1"/>
</dbReference>
<comment type="function">
    <text evidence="4">GTPase involved in activation of the TORC1 signaling pathway, which promotes growth and represses autophagy in nutrient-rich conditions.</text>
</comment>
<dbReference type="EMBL" id="BTFZ01000011">
    <property type="protein sequence ID" value="GMM36728.1"/>
    <property type="molecule type" value="Genomic_DNA"/>
</dbReference>
<protein>
    <recommendedName>
        <fullName evidence="4">GTP-binding protein</fullName>
    </recommendedName>
</protein>
<evidence type="ECO:0000313" key="7">
    <source>
        <dbReference type="Proteomes" id="UP001360560"/>
    </source>
</evidence>
<dbReference type="GO" id="GO:0003924">
    <property type="term" value="F:GTPase activity"/>
    <property type="evidence" value="ECO:0007669"/>
    <property type="project" value="UniProtKB-UniRule"/>
</dbReference>
<dbReference type="GO" id="GO:0009267">
    <property type="term" value="P:cellular response to starvation"/>
    <property type="evidence" value="ECO:0007669"/>
    <property type="project" value="TreeGrafter"/>
</dbReference>
<dbReference type="PANTHER" id="PTHR11259:SF2">
    <property type="entry name" value="GH16429P"/>
    <property type="match status" value="1"/>
</dbReference>
<dbReference type="InterPro" id="IPR006762">
    <property type="entry name" value="Gtr1_RagA"/>
</dbReference>
<comment type="subunit">
    <text evidence="4">Component of the GSE complex.</text>
</comment>
<keyword evidence="2 4" id="KW-0547">Nucleotide-binding</keyword>
<feature type="region of interest" description="Disordered" evidence="5">
    <location>
        <begin position="265"/>
        <end position="284"/>
    </location>
</feature>
<evidence type="ECO:0000256" key="1">
    <source>
        <dbReference type="ARBA" id="ARBA00007756"/>
    </source>
</evidence>